<keyword evidence="2" id="KW-0472">Membrane</keyword>
<dbReference type="InterPro" id="IPR011050">
    <property type="entry name" value="Pectin_lyase_fold/virulence"/>
</dbReference>
<dbReference type="AlphaFoldDB" id="E1ICR2"/>
<name>E1ICR2_9CHLR</name>
<keyword evidence="2" id="KW-0812">Transmembrane</keyword>
<gene>
    <name evidence="3" type="ORF">OSCT_1113</name>
</gene>
<feature type="region of interest" description="Disordered" evidence="1">
    <location>
        <begin position="115"/>
        <end position="190"/>
    </location>
</feature>
<feature type="compositionally biased region" description="Low complexity" evidence="1">
    <location>
        <begin position="115"/>
        <end position="129"/>
    </location>
</feature>
<accession>E1ICR2</accession>
<keyword evidence="2" id="KW-1133">Transmembrane helix</keyword>
<dbReference type="EMBL" id="ADVR01000030">
    <property type="protein sequence ID" value="EFO81010.1"/>
    <property type="molecule type" value="Genomic_DNA"/>
</dbReference>
<dbReference type="HOGENOM" id="CLU_529844_0_0_0"/>
<dbReference type="InterPro" id="IPR012334">
    <property type="entry name" value="Pectin_lyas_fold"/>
</dbReference>
<dbReference type="STRING" id="765420.OSCT_1113"/>
<dbReference type="Proteomes" id="UP000054010">
    <property type="component" value="Unassembled WGS sequence"/>
</dbReference>
<feature type="transmembrane region" description="Helical" evidence="2">
    <location>
        <begin position="22"/>
        <end position="41"/>
    </location>
</feature>
<reference evidence="3 4" key="1">
    <citation type="journal article" date="2011" name="J. Bacteriol.">
        <title>Draft genome sequence of the anoxygenic filamentous phototrophic bacterium Oscillochloris trichoides subsp. DG-6.</title>
        <authorList>
            <person name="Kuznetsov B.B."/>
            <person name="Ivanovsky R.N."/>
            <person name="Keppen O.I."/>
            <person name="Sukhacheva M.V."/>
            <person name="Bumazhkin B.K."/>
            <person name="Patutina E.O."/>
            <person name="Beletsky A.V."/>
            <person name="Mardanov A.V."/>
            <person name="Baslerov R.V."/>
            <person name="Panteleeva A.N."/>
            <person name="Kolganova T.V."/>
            <person name="Ravin N.V."/>
            <person name="Skryabin K.G."/>
        </authorList>
    </citation>
    <scope>NUCLEOTIDE SEQUENCE [LARGE SCALE GENOMIC DNA]</scope>
    <source>
        <strain evidence="3 4">DG-6</strain>
    </source>
</reference>
<evidence type="ECO:0000256" key="2">
    <source>
        <dbReference type="SAM" id="Phobius"/>
    </source>
</evidence>
<organism evidence="3 4">
    <name type="scientific">Oscillochloris trichoides DG-6</name>
    <dbReference type="NCBI Taxonomy" id="765420"/>
    <lineage>
        <taxon>Bacteria</taxon>
        <taxon>Bacillati</taxon>
        <taxon>Chloroflexota</taxon>
        <taxon>Chloroflexia</taxon>
        <taxon>Chloroflexales</taxon>
        <taxon>Chloroflexineae</taxon>
        <taxon>Oscillochloridaceae</taxon>
        <taxon>Oscillochloris</taxon>
    </lineage>
</organism>
<evidence type="ECO:0000313" key="3">
    <source>
        <dbReference type="EMBL" id="EFO81010.1"/>
    </source>
</evidence>
<sequence>MFEEETPPPTPPSPPLFSRERLILIGALVFLFFSLGLTFFFTPNLSTPPIPPTSTPGLLEPSDIALITPTDSGMVGMIPTPTDLASAYPSPVTSNTPTSGYPFLDATATSQAALATASALESPTSSSSAYPIVEPEGTPPTQPTLRPSPTIPPTLTPAPIPTRMPQPTMSPAPTMPPAPTAPPTPTKSVVAADSPVSTAIPADPKEPPPTRTPTPVLPTQVPADVVQGNVHWQTGQSPITLRRDVQIPPGAELVIEPGVEVRLDPGVSIYVDGGRLLVMGTAQQPVRFVGSTRARWSGIFGRPGSFIVMEHAQISGGGAGGTLMAVESGSLTLRNTRITENGGGVLVNDSPLEVKDSEIAGNDVPFGAALDASYSLGTNVTLHRNRIAGNRLSEGAPMVRIANQSSFSALLLDLAGNLVRGGAPNLQLLTNGPIQGNVTCNSLVGDGLGFGLRTQTIQVAPNGQPPFAQLNVSQNLMDEHIPPIDPVYLKYGLGRAATSEVLLDMRNNWWGDASGPYEPDANPEGRGDSVGSNILFEPWLTAAPSCTPPR</sequence>
<evidence type="ECO:0000313" key="4">
    <source>
        <dbReference type="Proteomes" id="UP000054010"/>
    </source>
</evidence>
<dbReference type="eggNOG" id="ENOG5033TY5">
    <property type="taxonomic scope" value="Bacteria"/>
</dbReference>
<dbReference type="Gene3D" id="2.160.20.10">
    <property type="entry name" value="Single-stranded right-handed beta-helix, Pectin lyase-like"/>
    <property type="match status" value="1"/>
</dbReference>
<comment type="caution">
    <text evidence="3">The sequence shown here is derived from an EMBL/GenBank/DDBJ whole genome shotgun (WGS) entry which is preliminary data.</text>
</comment>
<proteinExistence type="predicted"/>
<keyword evidence="4" id="KW-1185">Reference proteome</keyword>
<evidence type="ECO:0000256" key="1">
    <source>
        <dbReference type="SAM" id="MobiDB-lite"/>
    </source>
</evidence>
<dbReference type="SUPFAM" id="SSF51126">
    <property type="entry name" value="Pectin lyase-like"/>
    <property type="match status" value="1"/>
</dbReference>
<protein>
    <submittedName>
        <fullName evidence="3">Uncharacterized protein</fullName>
    </submittedName>
</protein>
<feature type="compositionally biased region" description="Pro residues" evidence="1">
    <location>
        <begin position="149"/>
        <end position="185"/>
    </location>
</feature>